<keyword evidence="4 10" id="KW-0349">Heme</keyword>
<name>A0A7J7EDH0_DICBM</name>
<evidence type="ECO:0000256" key="8">
    <source>
        <dbReference type="ARBA" id="ARBA00023033"/>
    </source>
</evidence>
<evidence type="ECO:0000256" key="3">
    <source>
        <dbReference type="ARBA" id="ARBA00010617"/>
    </source>
</evidence>
<gene>
    <name evidence="12" type="ORF">HPG69_018716</name>
</gene>
<keyword evidence="7 10" id="KW-0408">Iron</keyword>
<dbReference type="InterPro" id="IPR036396">
    <property type="entry name" value="Cyt_P450_sf"/>
</dbReference>
<evidence type="ECO:0000256" key="2">
    <source>
        <dbReference type="ARBA" id="ARBA00004370"/>
    </source>
</evidence>
<dbReference type="GO" id="GO:0005789">
    <property type="term" value="C:endoplasmic reticulum membrane"/>
    <property type="evidence" value="ECO:0007669"/>
    <property type="project" value="UniProtKB-SubCell"/>
</dbReference>
<reference evidence="12 13" key="1">
    <citation type="journal article" date="2020" name="Mol. Biol. Evol.">
        <title>Interspecific Gene Flow and the Evolution of Specialization in Black and White Rhinoceros.</title>
        <authorList>
            <person name="Moodley Y."/>
            <person name="Westbury M.V."/>
            <person name="Russo I.M."/>
            <person name="Gopalakrishnan S."/>
            <person name="Rakotoarivelo A."/>
            <person name="Olsen R.A."/>
            <person name="Prost S."/>
            <person name="Tunstall T."/>
            <person name="Ryder O.A."/>
            <person name="Dalen L."/>
            <person name="Bruford M.W."/>
        </authorList>
    </citation>
    <scope>NUCLEOTIDE SEQUENCE [LARGE SCALE GENOMIC DNA]</scope>
    <source>
        <strain evidence="12">SBR-YM</strain>
        <tissue evidence="12">Skin</tissue>
    </source>
</reference>
<dbReference type="GO" id="GO:0005506">
    <property type="term" value="F:iron ion binding"/>
    <property type="evidence" value="ECO:0007669"/>
    <property type="project" value="UniProtKB-UniRule"/>
</dbReference>
<dbReference type="InterPro" id="IPR001128">
    <property type="entry name" value="Cyt_P450"/>
</dbReference>
<protein>
    <recommendedName>
        <fullName evidence="11">Cytochrome P450</fullName>
        <ecNumber evidence="11">1.14.14.-</ecNumber>
    </recommendedName>
</protein>
<sequence>MPAVVLNGLAAICEALVDHSEDISDSHPLPEQRHFCVSTLRNFGLGKKSLEHGQRDRLPDLGRRLEYKDRRFHKLLDLAVEQLKANSGFLPQVRGWRGPRTLQGGPRAPHLWPAPVVHAIPVLLHIPGLVDKVSPGQRSYMDLLDELGTEHRMTWDLAQPPPPPRDQTDAFLDEAENAKGNPESSFNDENLRLVVTDLFFAGLVTTSTMLDWALLLMILHPDMQCRVQQEINEVIRQARRPEMEDQAHMPFTIAVVLEVQCFGDIIPLGALHRTSSDIEVQGFLIPKGSMLISLSSVLEDETIWKKPFCFQPEHFQDTQGWSSSRRPSCPSQQSLAPCLLLKESWRYGAHAPRLTDPPYPPTGHRLCLGEPLARMELFLFFTCLLQRFSFSVTTGQPRPRDHGPLQSFHCCVYGGTMGVPAACWDMERGRGHTGFVKM</sequence>
<comment type="subcellular location">
    <subcellularLocation>
        <location evidence="11">Endoplasmic reticulum membrane</location>
    </subcellularLocation>
    <subcellularLocation>
        <location evidence="11">Microsome membrane</location>
    </subcellularLocation>
    <subcellularLocation>
        <location evidence="2">Membrane</location>
    </subcellularLocation>
</comment>
<dbReference type="GO" id="GO:0016712">
    <property type="term" value="F:oxidoreductase activity, acting on paired donors, with incorporation or reduction of molecular oxygen, reduced flavin or flavoprotein as one donor, and incorporation of one atom of oxygen"/>
    <property type="evidence" value="ECO:0007669"/>
    <property type="project" value="InterPro"/>
</dbReference>
<keyword evidence="6 11" id="KW-0560">Oxidoreductase</keyword>
<organism evidence="12 13">
    <name type="scientific">Diceros bicornis minor</name>
    <name type="common">South-central black rhinoceros</name>
    <dbReference type="NCBI Taxonomy" id="77932"/>
    <lineage>
        <taxon>Eukaryota</taxon>
        <taxon>Metazoa</taxon>
        <taxon>Chordata</taxon>
        <taxon>Craniata</taxon>
        <taxon>Vertebrata</taxon>
        <taxon>Euteleostomi</taxon>
        <taxon>Mammalia</taxon>
        <taxon>Eutheria</taxon>
        <taxon>Laurasiatheria</taxon>
        <taxon>Perissodactyla</taxon>
        <taxon>Rhinocerotidae</taxon>
        <taxon>Diceros</taxon>
    </lineage>
</organism>
<comment type="similarity">
    <text evidence="3 11">Belongs to the cytochrome P450 family.</text>
</comment>
<evidence type="ECO:0000256" key="7">
    <source>
        <dbReference type="ARBA" id="ARBA00023004"/>
    </source>
</evidence>
<dbReference type="EMBL" id="JACDTQ010003538">
    <property type="protein sequence ID" value="KAF5913832.1"/>
    <property type="molecule type" value="Genomic_DNA"/>
</dbReference>
<dbReference type="GO" id="GO:0020037">
    <property type="term" value="F:heme binding"/>
    <property type="evidence" value="ECO:0007669"/>
    <property type="project" value="UniProtKB-UniRule"/>
</dbReference>
<comment type="cofactor">
    <cofactor evidence="1 10 11">
        <name>heme</name>
        <dbReference type="ChEBI" id="CHEBI:30413"/>
    </cofactor>
</comment>
<keyword evidence="13" id="KW-1185">Reference proteome</keyword>
<dbReference type="InterPro" id="IPR008069">
    <property type="entry name" value="Cyt_P450_E_grp-I_CYP2D-like"/>
</dbReference>
<dbReference type="SUPFAM" id="SSF48264">
    <property type="entry name" value="Cytochrome P450"/>
    <property type="match status" value="1"/>
</dbReference>
<evidence type="ECO:0000256" key="6">
    <source>
        <dbReference type="ARBA" id="ARBA00023002"/>
    </source>
</evidence>
<comment type="function">
    <text evidence="11">Cytochromes P450 are a group of heme-thiolate monooxygenases. In liver microsomes, this enzyme is involved in an NADPH-dependent electron transport pathway. It oxidizes a variety of structurally unrelated compounds, including steroids, fatty acids, and xenobiotics.</text>
</comment>
<dbReference type="InterPro" id="IPR002401">
    <property type="entry name" value="Cyt_P450_E_grp-I"/>
</dbReference>
<dbReference type="GO" id="GO:0006805">
    <property type="term" value="P:xenobiotic metabolic process"/>
    <property type="evidence" value="ECO:0007669"/>
    <property type="project" value="TreeGrafter"/>
</dbReference>
<dbReference type="PRINTS" id="PR01686">
    <property type="entry name" value="EP450ICYP2D"/>
</dbReference>
<evidence type="ECO:0000256" key="11">
    <source>
        <dbReference type="RuleBase" id="RU368047"/>
    </source>
</evidence>
<evidence type="ECO:0000313" key="12">
    <source>
        <dbReference type="EMBL" id="KAF5913832.1"/>
    </source>
</evidence>
<dbReference type="Pfam" id="PF00067">
    <property type="entry name" value="p450"/>
    <property type="match status" value="1"/>
</dbReference>
<dbReference type="GO" id="GO:0019369">
    <property type="term" value="P:arachidonate metabolic process"/>
    <property type="evidence" value="ECO:0007669"/>
    <property type="project" value="TreeGrafter"/>
</dbReference>
<feature type="binding site" description="axial binding residue" evidence="10">
    <location>
        <position position="367"/>
    </location>
    <ligand>
        <name>heme</name>
        <dbReference type="ChEBI" id="CHEBI:30413"/>
    </ligand>
    <ligandPart>
        <name>Fe</name>
        <dbReference type="ChEBI" id="CHEBI:18248"/>
    </ligandPart>
</feature>
<dbReference type="InterPro" id="IPR050182">
    <property type="entry name" value="Cytochrome_P450_fam2"/>
</dbReference>
<dbReference type="EC" id="1.14.14.-" evidence="11"/>
<dbReference type="AlphaFoldDB" id="A0A7J7EDH0"/>
<comment type="caution">
    <text evidence="12">The sequence shown here is derived from an EMBL/GenBank/DDBJ whole genome shotgun (WGS) entry which is preliminary data.</text>
</comment>
<dbReference type="PANTHER" id="PTHR24300:SF1">
    <property type="entry name" value="CYTOCHROME P450 2D6-RELATED"/>
    <property type="match status" value="1"/>
</dbReference>
<accession>A0A7J7EDH0</accession>
<dbReference type="Proteomes" id="UP000551758">
    <property type="component" value="Unassembled WGS sequence"/>
</dbReference>
<dbReference type="PRINTS" id="PR00385">
    <property type="entry name" value="P450"/>
</dbReference>
<evidence type="ECO:0000256" key="1">
    <source>
        <dbReference type="ARBA" id="ARBA00001971"/>
    </source>
</evidence>
<keyword evidence="8 11" id="KW-0503">Monooxygenase</keyword>
<dbReference type="PANTHER" id="PTHR24300">
    <property type="entry name" value="CYTOCHROME P450 508A4-RELATED"/>
    <property type="match status" value="1"/>
</dbReference>
<evidence type="ECO:0000313" key="13">
    <source>
        <dbReference type="Proteomes" id="UP000551758"/>
    </source>
</evidence>
<evidence type="ECO:0000256" key="9">
    <source>
        <dbReference type="ARBA" id="ARBA00023136"/>
    </source>
</evidence>
<evidence type="ECO:0000256" key="5">
    <source>
        <dbReference type="ARBA" id="ARBA00022723"/>
    </source>
</evidence>
<evidence type="ECO:0000256" key="4">
    <source>
        <dbReference type="ARBA" id="ARBA00022617"/>
    </source>
</evidence>
<proteinExistence type="inferred from homology"/>
<evidence type="ECO:0000256" key="10">
    <source>
        <dbReference type="PIRSR" id="PIRSR602401-1"/>
    </source>
</evidence>
<dbReference type="Gene3D" id="1.10.630.10">
    <property type="entry name" value="Cytochrome P450"/>
    <property type="match status" value="1"/>
</dbReference>
<dbReference type="PRINTS" id="PR00463">
    <property type="entry name" value="EP450I"/>
</dbReference>
<keyword evidence="9" id="KW-0472">Membrane</keyword>
<keyword evidence="5 10" id="KW-0479">Metal-binding</keyword>